<dbReference type="InterPro" id="IPR004268">
    <property type="entry name" value="MurJ"/>
</dbReference>
<dbReference type="OrthoDB" id="9816572at2"/>
<feature type="transmembrane region" description="Helical" evidence="8">
    <location>
        <begin position="178"/>
        <end position="201"/>
    </location>
</feature>
<evidence type="ECO:0000256" key="6">
    <source>
        <dbReference type="ARBA" id="ARBA00022989"/>
    </source>
</evidence>
<dbReference type="GO" id="GO:0015648">
    <property type="term" value="F:lipid-linked peptidoglycan transporter activity"/>
    <property type="evidence" value="ECO:0007669"/>
    <property type="project" value="UniProtKB-UniRule"/>
</dbReference>
<dbReference type="PANTHER" id="PTHR47019:SF1">
    <property type="entry name" value="LIPID II FLIPPASE MURJ"/>
    <property type="match status" value="1"/>
</dbReference>
<organism evidence="11 12">
    <name type="scientific">Candidatus Bipolaricaulis anaerobius</name>
    <dbReference type="NCBI Taxonomy" id="2026885"/>
    <lineage>
        <taxon>Bacteria</taxon>
        <taxon>Candidatus Bipolaricaulota</taxon>
        <taxon>Candidatus Bipolaricaulia</taxon>
        <taxon>Candidatus Bipolaricaulales</taxon>
        <taxon>Candidatus Bipolaricaulaceae</taxon>
        <taxon>Candidatus Bipolaricaulis</taxon>
    </lineage>
</organism>
<evidence type="ECO:0000256" key="3">
    <source>
        <dbReference type="ARBA" id="ARBA00022692"/>
    </source>
</evidence>
<dbReference type="NCBIfam" id="TIGR01695">
    <property type="entry name" value="murJ_mviN"/>
    <property type="match status" value="1"/>
</dbReference>
<evidence type="ECO:0000256" key="10">
    <source>
        <dbReference type="SAM" id="MobiDB-lite"/>
    </source>
</evidence>
<feature type="transmembrane region" description="Helical" evidence="8">
    <location>
        <begin position="401"/>
        <end position="421"/>
    </location>
</feature>
<dbReference type="GO" id="GO:0005886">
    <property type="term" value="C:plasma membrane"/>
    <property type="evidence" value="ECO:0007669"/>
    <property type="project" value="UniProtKB-SubCell"/>
</dbReference>
<accession>A0A2X3L1Y8</accession>
<dbReference type="GO" id="GO:0071555">
    <property type="term" value="P:cell wall organization"/>
    <property type="evidence" value="ECO:0007669"/>
    <property type="project" value="UniProtKB-UniRule"/>
</dbReference>
<name>A0A2X3L1Y8_9BACT</name>
<dbReference type="PRINTS" id="PR01806">
    <property type="entry name" value="VIRFACTRMVIN"/>
</dbReference>
<keyword evidence="2 8" id="KW-1003">Cell membrane</keyword>
<gene>
    <name evidence="8 11" type="primary">murJ</name>
    <name evidence="11" type="ORF">BARAN1_0786</name>
</gene>
<evidence type="ECO:0000256" key="2">
    <source>
        <dbReference type="ARBA" id="ARBA00022475"/>
    </source>
</evidence>
<evidence type="ECO:0000256" key="4">
    <source>
        <dbReference type="ARBA" id="ARBA00022960"/>
    </source>
</evidence>
<reference evidence="12" key="1">
    <citation type="submission" date="2018-05" db="EMBL/GenBank/DDBJ databases">
        <authorList>
            <person name="Hao L."/>
        </authorList>
    </citation>
    <scope>NUCLEOTIDE SEQUENCE [LARGE SCALE GENOMIC DNA]</scope>
</reference>
<keyword evidence="8 9" id="KW-0813">Transport</keyword>
<comment type="pathway">
    <text evidence="8">Cell wall biogenesis; peptidoglycan biosynthesis.</text>
</comment>
<evidence type="ECO:0000256" key="1">
    <source>
        <dbReference type="ARBA" id="ARBA00004651"/>
    </source>
</evidence>
<feature type="region of interest" description="Disordered" evidence="10">
    <location>
        <begin position="1"/>
        <end position="22"/>
    </location>
</feature>
<dbReference type="EMBL" id="LS483254">
    <property type="protein sequence ID" value="SQD92810.1"/>
    <property type="molecule type" value="Genomic_DNA"/>
</dbReference>
<keyword evidence="8 9" id="KW-0961">Cell wall biogenesis/degradation</keyword>
<evidence type="ECO:0000256" key="5">
    <source>
        <dbReference type="ARBA" id="ARBA00022984"/>
    </source>
</evidence>
<keyword evidence="3 8" id="KW-0812">Transmembrane</keyword>
<evidence type="ECO:0000256" key="9">
    <source>
        <dbReference type="PIRNR" id="PIRNR002869"/>
    </source>
</evidence>
<dbReference type="PANTHER" id="PTHR47019">
    <property type="entry name" value="LIPID II FLIPPASE MURJ"/>
    <property type="match status" value="1"/>
</dbReference>
<comment type="similarity">
    <text evidence="8 9">Belongs to the MurJ/MviN family.</text>
</comment>
<keyword evidence="7 8" id="KW-0472">Membrane</keyword>
<comment type="subcellular location">
    <subcellularLocation>
        <location evidence="1 8">Cell membrane</location>
        <topology evidence="1 8">Multi-pass membrane protein</topology>
    </subcellularLocation>
</comment>
<feature type="transmembrane region" description="Helical" evidence="8">
    <location>
        <begin position="488"/>
        <end position="509"/>
    </location>
</feature>
<protein>
    <recommendedName>
        <fullName evidence="8">Probable lipid II flippase MurJ</fullName>
    </recommendedName>
</protein>
<dbReference type="Proteomes" id="UP000249818">
    <property type="component" value="Chromosome BARAN1"/>
</dbReference>
<dbReference type="RefSeq" id="WP_122031035.1">
    <property type="nucleotide sequence ID" value="NZ_LS483254.1"/>
</dbReference>
<feature type="transmembrane region" description="Helical" evidence="8">
    <location>
        <begin position="152"/>
        <end position="171"/>
    </location>
</feature>
<feature type="transmembrane region" description="Helical" evidence="8">
    <location>
        <begin position="461"/>
        <end position="482"/>
    </location>
</feature>
<keyword evidence="6 8" id="KW-1133">Transmembrane helix</keyword>
<dbReference type="GO" id="GO:0034204">
    <property type="term" value="P:lipid translocation"/>
    <property type="evidence" value="ECO:0007669"/>
    <property type="project" value="TreeGrafter"/>
</dbReference>
<dbReference type="AlphaFoldDB" id="A0A2X3L1Y8"/>
<feature type="transmembrane region" description="Helical" evidence="8">
    <location>
        <begin position="207"/>
        <end position="228"/>
    </location>
</feature>
<keyword evidence="4 8" id="KW-0133">Cell shape</keyword>
<proteinExistence type="inferred from homology"/>
<dbReference type="InterPro" id="IPR051050">
    <property type="entry name" value="Lipid_II_flippase_MurJ/MviN"/>
</dbReference>
<evidence type="ECO:0000256" key="7">
    <source>
        <dbReference type="ARBA" id="ARBA00023136"/>
    </source>
</evidence>
<dbReference type="GO" id="GO:0008360">
    <property type="term" value="P:regulation of cell shape"/>
    <property type="evidence" value="ECO:0007669"/>
    <property type="project" value="UniProtKB-UniRule"/>
</dbReference>
<feature type="transmembrane region" description="Helical" evidence="8">
    <location>
        <begin position="427"/>
        <end position="449"/>
    </location>
</feature>
<dbReference type="CDD" id="cd13123">
    <property type="entry name" value="MATE_MurJ_like"/>
    <property type="match status" value="1"/>
</dbReference>
<comment type="function">
    <text evidence="8 9">Involved in peptidoglycan biosynthesis. Transports lipid-linked peptidoglycan precursors from the inner to the outer leaflet of the cytoplasmic membrane.</text>
</comment>
<feature type="transmembrane region" description="Helical" evidence="8">
    <location>
        <begin position="52"/>
        <end position="72"/>
    </location>
</feature>
<dbReference type="Pfam" id="PF03023">
    <property type="entry name" value="MurJ"/>
    <property type="match status" value="1"/>
</dbReference>
<feature type="transmembrane region" description="Helical" evidence="8">
    <location>
        <begin position="368"/>
        <end position="389"/>
    </location>
</feature>
<feature type="transmembrane region" description="Helical" evidence="8">
    <location>
        <begin position="329"/>
        <end position="356"/>
    </location>
</feature>
<dbReference type="PIRSF" id="PIRSF002869">
    <property type="entry name" value="MviN"/>
    <property type="match status" value="1"/>
</dbReference>
<feature type="transmembrane region" description="Helical" evidence="8">
    <location>
        <begin position="288"/>
        <end position="308"/>
    </location>
</feature>
<keyword evidence="12" id="KW-1185">Reference proteome</keyword>
<feature type="transmembrane region" description="Helical" evidence="8">
    <location>
        <begin position="109"/>
        <end position="132"/>
    </location>
</feature>
<evidence type="ECO:0000313" key="11">
    <source>
        <dbReference type="EMBL" id="SQD92810.1"/>
    </source>
</evidence>
<dbReference type="GO" id="GO:0009252">
    <property type="term" value="P:peptidoglycan biosynthetic process"/>
    <property type="evidence" value="ECO:0007669"/>
    <property type="project" value="UniProtKB-UniRule"/>
</dbReference>
<sequence>MDSRGTDAAPADEGTPPLSPADVGGGSFLGDVLRGASGTIVSRLAGLVRDAAIAYAFGASAGYDAFLVALFIPQALRQVLGEGGIATAFLPVYAQARERGEGDALARSAFVYLFLLLPILCALGVLFAPSYVPVLAAGFAPETMAQSVALARWMFPLIGFISLAALAGGILNAHGRFFLPALAPAMLNGGMLLGAVVLSRVMDPPVLGLALGSLIGGAGMFLLLLPPLRPLWRGPWKLWPPHPALGGVAWRLLPAIGALMVAELNTLVDNRLASYLAPGSIATLQYAMRLFQLPLGILAVSVTTAALPRLSRLAARSDTEGFRQAVERGFLTTAALILPALAGLLVLGSPILTVLFERGSFTAADTARTYAALAGYLSGLWAYALVYLFSRAWFALGRPHLPVLAGAIALVVNVGLNLWWVRVWGTFGLALATGVAGWVDALLLGLLLWRRCPGWVPIRKIGRLALAVGGMTGALLLLRPFLSAYGPWVAVGVGVPGGVALYAALAWILGITRSLAGGR</sequence>
<dbReference type="HAMAP" id="MF_02078">
    <property type="entry name" value="MurJ_MviN"/>
    <property type="match status" value="1"/>
</dbReference>
<keyword evidence="5 8" id="KW-0573">Peptidoglycan synthesis</keyword>
<evidence type="ECO:0000256" key="8">
    <source>
        <dbReference type="HAMAP-Rule" id="MF_02078"/>
    </source>
</evidence>
<evidence type="ECO:0000313" key="12">
    <source>
        <dbReference type="Proteomes" id="UP000249818"/>
    </source>
</evidence>
<dbReference type="UniPathway" id="UPA00219"/>
<dbReference type="KEGG" id="bana:BARAN1_0786"/>